<evidence type="ECO:0000313" key="2">
    <source>
        <dbReference type="Proteomes" id="UP000051248"/>
    </source>
</evidence>
<accession>A0A0R1K6K7</accession>
<dbReference type="NCBIfam" id="TIGR00099">
    <property type="entry name" value="Cof-subfamily"/>
    <property type="match status" value="1"/>
</dbReference>
<dbReference type="Gene3D" id="3.30.1240.10">
    <property type="match status" value="1"/>
</dbReference>
<dbReference type="EMBL" id="AZDZ01000019">
    <property type="protein sequence ID" value="KRK79262.1"/>
    <property type="molecule type" value="Genomic_DNA"/>
</dbReference>
<dbReference type="InterPro" id="IPR006379">
    <property type="entry name" value="HAD-SF_hydro_IIB"/>
</dbReference>
<dbReference type="GO" id="GO:0016791">
    <property type="term" value="F:phosphatase activity"/>
    <property type="evidence" value="ECO:0007669"/>
    <property type="project" value="TreeGrafter"/>
</dbReference>
<dbReference type="PANTHER" id="PTHR10000:SF8">
    <property type="entry name" value="HAD SUPERFAMILY HYDROLASE-LIKE, TYPE 3"/>
    <property type="match status" value="1"/>
</dbReference>
<keyword evidence="1" id="KW-0378">Hydrolase</keyword>
<dbReference type="Proteomes" id="UP000051248">
    <property type="component" value="Unassembled WGS sequence"/>
</dbReference>
<keyword evidence="2" id="KW-1185">Reference proteome</keyword>
<gene>
    <name evidence="1" type="ORF">FD03_GL001628</name>
</gene>
<dbReference type="OrthoDB" id="9790031at2"/>
<dbReference type="InterPro" id="IPR000150">
    <property type="entry name" value="Cof"/>
</dbReference>
<evidence type="ECO:0000313" key="1">
    <source>
        <dbReference type="EMBL" id="KRK79262.1"/>
    </source>
</evidence>
<protein>
    <submittedName>
        <fullName evidence="1">Cof-like hydrolase family protein</fullName>
    </submittedName>
</protein>
<proteinExistence type="predicted"/>
<dbReference type="InterPro" id="IPR023214">
    <property type="entry name" value="HAD_sf"/>
</dbReference>
<comment type="caution">
    <text evidence="1">The sequence shown here is derived from an EMBL/GenBank/DDBJ whole genome shotgun (WGS) entry which is preliminary data.</text>
</comment>
<dbReference type="InterPro" id="IPR036412">
    <property type="entry name" value="HAD-like_sf"/>
</dbReference>
<reference evidence="1 2" key="1">
    <citation type="journal article" date="2015" name="Genome Announc.">
        <title>Expanding the biotechnology potential of lactobacilli through comparative genomics of 213 strains and associated genera.</title>
        <authorList>
            <person name="Sun Z."/>
            <person name="Harris H.M."/>
            <person name="McCann A."/>
            <person name="Guo C."/>
            <person name="Argimon S."/>
            <person name="Zhang W."/>
            <person name="Yang X."/>
            <person name="Jeffery I.B."/>
            <person name="Cooney J.C."/>
            <person name="Kagawa T.F."/>
            <person name="Liu W."/>
            <person name="Song Y."/>
            <person name="Salvetti E."/>
            <person name="Wrobel A."/>
            <person name="Rasinkangas P."/>
            <person name="Parkhill J."/>
            <person name="Rea M.C."/>
            <person name="O'Sullivan O."/>
            <person name="Ritari J."/>
            <person name="Douillard F.P."/>
            <person name="Paul Ross R."/>
            <person name="Yang R."/>
            <person name="Briner A.E."/>
            <person name="Felis G.E."/>
            <person name="de Vos W.M."/>
            <person name="Barrangou R."/>
            <person name="Klaenhammer T.R."/>
            <person name="Caufield P.W."/>
            <person name="Cui Y."/>
            <person name="Zhang H."/>
            <person name="O'Toole P.W."/>
        </authorList>
    </citation>
    <scope>NUCLEOTIDE SEQUENCE [LARGE SCALE GENOMIC DNA]</scope>
    <source>
        <strain evidence="1 2">DSM 19682</strain>
    </source>
</reference>
<name>A0A0R1K6K7_9LACO</name>
<dbReference type="SUPFAM" id="SSF56784">
    <property type="entry name" value="HAD-like"/>
    <property type="match status" value="1"/>
</dbReference>
<dbReference type="PANTHER" id="PTHR10000">
    <property type="entry name" value="PHOSPHOSERINE PHOSPHATASE"/>
    <property type="match status" value="1"/>
</dbReference>
<dbReference type="Gene3D" id="3.40.50.1000">
    <property type="entry name" value="HAD superfamily/HAD-like"/>
    <property type="match status" value="1"/>
</dbReference>
<dbReference type="GO" id="GO:0005829">
    <property type="term" value="C:cytosol"/>
    <property type="evidence" value="ECO:0007669"/>
    <property type="project" value="TreeGrafter"/>
</dbReference>
<dbReference type="GO" id="GO:0000287">
    <property type="term" value="F:magnesium ion binding"/>
    <property type="evidence" value="ECO:0007669"/>
    <property type="project" value="TreeGrafter"/>
</dbReference>
<dbReference type="RefSeq" id="WP_056979831.1">
    <property type="nucleotide sequence ID" value="NZ_AZDZ01000019.1"/>
</dbReference>
<dbReference type="NCBIfam" id="TIGR01484">
    <property type="entry name" value="HAD-SF-IIB"/>
    <property type="match status" value="1"/>
</dbReference>
<dbReference type="eggNOG" id="COG0561">
    <property type="taxonomic scope" value="Bacteria"/>
</dbReference>
<dbReference type="PATRIC" id="fig|1423775.4.peg.1659"/>
<dbReference type="AlphaFoldDB" id="A0A0R1K6K7"/>
<dbReference type="SFLD" id="SFLDG01140">
    <property type="entry name" value="C2.B:_Phosphomannomutase_and_P"/>
    <property type="match status" value="1"/>
</dbReference>
<dbReference type="SFLD" id="SFLDS00003">
    <property type="entry name" value="Haloacid_Dehalogenase"/>
    <property type="match status" value="1"/>
</dbReference>
<dbReference type="Pfam" id="PF08282">
    <property type="entry name" value="Hydrolase_3"/>
    <property type="match status" value="1"/>
</dbReference>
<sequence>MIKHIFSDMDGTLLNNQGIVSNENIRVIKNSHIPFTLVSARAPMEMFDTIDKLNLTSTQIAFNGGLIYKRHEDSIIKISVHSLDINNVKNIVNKIRLTLPNVSMSLYTADNWYTDKIDAGIKLETSITGLHAQVVNYQQFLNTNKDDIFKIMFIGSDKTQIDELITTLDKLNLSGVSIQQSGNNYLEITSDQAKKSRGIQYIQEINSLDKSEMAAFGDGHNDIPMLKMVDTAVIMANAMDEVKKYATHMTKSNVDDGVAYGIQNFIEV</sequence>
<dbReference type="STRING" id="1423775.FD03_GL001628"/>
<organism evidence="1 2">
    <name type="scientific">Companilactobacillus nodensis DSM 19682 = JCM 14932 = NBRC 107160</name>
    <dbReference type="NCBI Taxonomy" id="1423775"/>
    <lineage>
        <taxon>Bacteria</taxon>
        <taxon>Bacillati</taxon>
        <taxon>Bacillota</taxon>
        <taxon>Bacilli</taxon>
        <taxon>Lactobacillales</taxon>
        <taxon>Lactobacillaceae</taxon>
        <taxon>Companilactobacillus</taxon>
    </lineage>
</organism>